<dbReference type="RefSeq" id="WP_312031428.1">
    <property type="nucleotide sequence ID" value="NZ_CP051151.1"/>
</dbReference>
<keyword evidence="2" id="KW-1185">Reference proteome</keyword>
<proteinExistence type="predicted"/>
<dbReference type="Proteomes" id="UP000512167">
    <property type="component" value="Chromosome"/>
</dbReference>
<evidence type="ECO:0000313" key="2">
    <source>
        <dbReference type="Proteomes" id="UP000512167"/>
    </source>
</evidence>
<accession>A0A7L6N334</accession>
<sequence length="47" mass="5473">MVNQEIIIIVDGDPYDEFLEQNDREPTKLEMLNIIHDKTHGGDIYSL</sequence>
<dbReference type="AlphaFoldDB" id="A0A7L6N334"/>
<evidence type="ECO:0000313" key="1">
    <source>
        <dbReference type="EMBL" id="QLY40583.1"/>
    </source>
</evidence>
<gene>
    <name evidence="1" type="ORF">HF295_06895</name>
</gene>
<organism evidence="1 2">
    <name type="scientific">Hujiaoplasma nucleasis</name>
    <dbReference type="NCBI Taxonomy" id="2725268"/>
    <lineage>
        <taxon>Bacteria</taxon>
        <taxon>Bacillati</taxon>
        <taxon>Mycoplasmatota</taxon>
        <taxon>Mollicutes</taxon>
        <taxon>Candidatus Izemoplasmatales</taxon>
        <taxon>Hujiaoplasmataceae</taxon>
        <taxon>Hujiaoplasma</taxon>
    </lineage>
</organism>
<dbReference type="KEGG" id="tbk:HF295_06895"/>
<protein>
    <submittedName>
        <fullName evidence="1">Uncharacterized protein</fullName>
    </submittedName>
</protein>
<reference evidence="1 2" key="1">
    <citation type="submission" date="2020-04" db="EMBL/GenBank/DDBJ databases">
        <authorList>
            <person name="Zheng R.K."/>
            <person name="Sun C.M."/>
        </authorList>
    </citation>
    <scope>NUCLEOTIDE SEQUENCE [LARGE SCALE GENOMIC DNA]</scope>
    <source>
        <strain evidence="2">zrk29</strain>
    </source>
</reference>
<dbReference type="EMBL" id="CP051151">
    <property type="protein sequence ID" value="QLY40583.1"/>
    <property type="molecule type" value="Genomic_DNA"/>
</dbReference>
<name>A0A7L6N334_9MOLU</name>